<dbReference type="Pfam" id="PF01417">
    <property type="entry name" value="ENTH"/>
    <property type="match status" value="1"/>
</dbReference>
<evidence type="ECO:0000256" key="2">
    <source>
        <dbReference type="ARBA" id="ARBA00004514"/>
    </source>
</evidence>
<feature type="non-terminal residue" evidence="10">
    <location>
        <position position="142"/>
    </location>
</feature>
<protein>
    <recommendedName>
        <fullName evidence="8">AP-4 complex accessory subunit Tepsin</fullName>
    </recommendedName>
</protein>
<keyword evidence="5" id="KW-0333">Golgi apparatus</keyword>
<evidence type="ECO:0000256" key="3">
    <source>
        <dbReference type="ARBA" id="ARBA00004541"/>
    </source>
</evidence>
<dbReference type="InterPro" id="IPR035802">
    <property type="entry name" value="ENTH/VHS_tepsin"/>
</dbReference>
<dbReference type="InterPro" id="IPR013809">
    <property type="entry name" value="ENTH"/>
</dbReference>
<comment type="caution">
    <text evidence="10">The sequence shown here is derived from an EMBL/GenBank/DDBJ whole genome shotgun (WGS) entry which is preliminary data.</text>
</comment>
<comment type="subcellular location">
    <subcellularLocation>
        <location evidence="2">Cytoplasm</location>
        <location evidence="2">Cytosol</location>
    </subcellularLocation>
    <subcellularLocation>
        <location evidence="3">Cytoplasmic vesicle</location>
    </subcellularLocation>
    <subcellularLocation>
        <location evidence="1">Golgi apparatus</location>
        <location evidence="1">trans-Golgi network membrane</location>
        <topology evidence="1">Peripheral membrane protein</topology>
    </subcellularLocation>
</comment>
<organism evidence="10 11">
    <name type="scientific">Chelydra serpentina</name>
    <name type="common">Snapping turtle</name>
    <name type="synonym">Testudo serpentina</name>
    <dbReference type="NCBI Taxonomy" id="8475"/>
    <lineage>
        <taxon>Eukaryota</taxon>
        <taxon>Metazoa</taxon>
        <taxon>Chordata</taxon>
        <taxon>Craniata</taxon>
        <taxon>Vertebrata</taxon>
        <taxon>Euteleostomi</taxon>
        <taxon>Archelosauria</taxon>
        <taxon>Testudinata</taxon>
        <taxon>Testudines</taxon>
        <taxon>Cryptodira</taxon>
        <taxon>Durocryptodira</taxon>
        <taxon>Americhelydia</taxon>
        <taxon>Chelydroidea</taxon>
        <taxon>Chelydridae</taxon>
        <taxon>Chelydra</taxon>
    </lineage>
</organism>
<gene>
    <name evidence="10" type="ORF">G0U57_000003</name>
</gene>
<evidence type="ECO:0000256" key="8">
    <source>
        <dbReference type="ARBA" id="ARBA00070138"/>
    </source>
</evidence>
<dbReference type="Proteomes" id="UP000765507">
    <property type="component" value="Unassembled WGS sequence"/>
</dbReference>
<reference evidence="10 11" key="1">
    <citation type="journal article" date="2020" name="G3 (Bethesda)">
        <title>Draft Genome of the Common Snapping Turtle, Chelydra serpentina, a Model for Phenotypic Plasticity in Reptiles.</title>
        <authorList>
            <person name="Das D."/>
            <person name="Singh S.K."/>
            <person name="Bierstedt J."/>
            <person name="Erickson A."/>
            <person name="Galli G.L.J."/>
            <person name="Crossley D.A. 2nd"/>
            <person name="Rhen T."/>
        </authorList>
    </citation>
    <scope>NUCLEOTIDE SEQUENCE [LARGE SCALE GENOMIC DNA]</scope>
    <source>
        <strain evidence="10">KW</strain>
    </source>
</reference>
<name>A0A8T1S1S0_CHESE</name>
<dbReference type="AlphaFoldDB" id="A0A8T1S1S0"/>
<evidence type="ECO:0000313" key="11">
    <source>
        <dbReference type="Proteomes" id="UP000765507"/>
    </source>
</evidence>
<dbReference type="GO" id="GO:0030662">
    <property type="term" value="C:coated vesicle membrane"/>
    <property type="evidence" value="ECO:0007669"/>
    <property type="project" value="UniProtKB-ARBA"/>
</dbReference>
<keyword evidence="6" id="KW-0472">Membrane</keyword>
<dbReference type="PANTHER" id="PTHR21514:SF0">
    <property type="entry name" value="AP-4 COMPLEX ACCESSORY SUBUNIT TEPSIN"/>
    <property type="match status" value="1"/>
</dbReference>
<evidence type="ECO:0000256" key="7">
    <source>
        <dbReference type="ARBA" id="ARBA00023329"/>
    </source>
</evidence>
<evidence type="ECO:0000256" key="1">
    <source>
        <dbReference type="ARBA" id="ARBA00004150"/>
    </source>
</evidence>
<proteinExistence type="predicted"/>
<evidence type="ECO:0000256" key="6">
    <source>
        <dbReference type="ARBA" id="ARBA00023136"/>
    </source>
</evidence>
<feature type="domain" description="ENTH" evidence="9">
    <location>
        <begin position="30"/>
        <end position="132"/>
    </location>
</feature>
<dbReference type="SUPFAM" id="SSF48464">
    <property type="entry name" value="ENTH/VHS domain"/>
    <property type="match status" value="1"/>
</dbReference>
<sequence>QGGMSAERIMAAPLRDRLGFLSQLPTLMKGTSDDDIPCPGYLFEEIAKISHDSPGSSQCLLEHLLNRLQNNSCHVKLKVLKILLYMCTHGSSQFLQQLKRNSTFIQEAAVFAGPPDPLHGNSLYQKVRAAAQVGDPLPRPGH</sequence>
<dbReference type="FunFam" id="1.25.40.90:FF:000029">
    <property type="entry name" value="AP-4 complex accessory subunit Tepsin"/>
    <property type="match status" value="1"/>
</dbReference>
<keyword evidence="4" id="KW-0963">Cytoplasm</keyword>
<evidence type="ECO:0000256" key="5">
    <source>
        <dbReference type="ARBA" id="ARBA00023034"/>
    </source>
</evidence>
<dbReference type="GO" id="GO:0032588">
    <property type="term" value="C:trans-Golgi network membrane"/>
    <property type="evidence" value="ECO:0007669"/>
    <property type="project" value="TreeGrafter"/>
</dbReference>
<keyword evidence="11" id="KW-1185">Reference proteome</keyword>
<dbReference type="Gene3D" id="1.25.40.90">
    <property type="match status" value="1"/>
</dbReference>
<dbReference type="GO" id="GO:0005829">
    <property type="term" value="C:cytosol"/>
    <property type="evidence" value="ECO:0007669"/>
    <property type="project" value="UniProtKB-SubCell"/>
</dbReference>
<dbReference type="InterPro" id="IPR039273">
    <property type="entry name" value="TEPSIN"/>
</dbReference>
<dbReference type="PANTHER" id="PTHR21514">
    <property type="entry name" value="AP-4 COMPLEX ACCESSORY SUBUNIT TEPSIN"/>
    <property type="match status" value="1"/>
</dbReference>
<evidence type="ECO:0000259" key="9">
    <source>
        <dbReference type="Pfam" id="PF01417"/>
    </source>
</evidence>
<keyword evidence="7" id="KW-0968">Cytoplasmic vesicle</keyword>
<dbReference type="CDD" id="cd03572">
    <property type="entry name" value="ENTH_like_Tepsin"/>
    <property type="match status" value="1"/>
</dbReference>
<dbReference type="OrthoDB" id="118154at2759"/>
<dbReference type="EMBL" id="JAHGAV010001000">
    <property type="protein sequence ID" value="KAG6923072.1"/>
    <property type="molecule type" value="Genomic_DNA"/>
</dbReference>
<evidence type="ECO:0000256" key="4">
    <source>
        <dbReference type="ARBA" id="ARBA00022490"/>
    </source>
</evidence>
<dbReference type="InterPro" id="IPR008942">
    <property type="entry name" value="ENTH_VHS"/>
</dbReference>
<accession>A0A8T1S1S0</accession>
<evidence type="ECO:0000313" key="10">
    <source>
        <dbReference type="EMBL" id="KAG6923072.1"/>
    </source>
</evidence>